<sequence>MQKFKFLVLLVFCAIQISAQTSTYQSEKVFVHTDKDAYVAGDTIWLKTYVFDATSHHLSQKSQVLYLLFQNKQNEIINESKLAVQNGHANSQIILPKNLAAGQYELTAYTQLMRNYSEKAFYTKTFKVSGVLPGAASPLATKVVQKPEVVFYPEGGQLVDAISCKVAVKLNNFMNLPKGFEGKIEDSTGKLITTFYPDLQKIGTFIIKPETGMKYYAVFSLAGKMYKELLPASQQFGYVLSTDNVIYSDGLFINVFTNINVPEKFNIVVRQRGEIITTVPFETVSTNFKFVLNNDLVPNSGVVEIAVEDLTGKVVCKRLVYFLNNAKNSLQIDNYKPNLLPKGKVNFDLYVLDDNQRPMSNLDLSISVTDITPPTVFSQKIENMQNSLVFDADFEAEIQKLDSLFEFQPTVSKFYLDNLMMTMDWKKEAKTNVFKEEKSLAMKGTALQSMVPYENQKLSLFLWDKIGMKYQETQTDSSGNFVVYDHWTDSVKVLALNNEGQYLDLKLEGVYSPKVSITPPAVVAKTPANGVTAKPTAVNKPNTTPAVQTKAVALKEVVVTGKMSKDLKNDYRRRGYNWEADFETAVTVDSSSGITSVVDLIEKNVPELTGKLNGGNQNWVMVDGTRVPVGFLNLLKPVDIVWLDFLNKKEKTAKLGQEAGTIVNLLTAKGKDLLSIYKANNYQTFMGYQYARNIFAPKYTKATAKPDRRKTLYWNPLLKTDIYGKTNIGFYNADLTKKYLITVYGTDGKGKTISQRMILK</sequence>
<evidence type="ECO:0000256" key="1">
    <source>
        <dbReference type="SAM" id="SignalP"/>
    </source>
</evidence>
<evidence type="ECO:0000313" key="2">
    <source>
        <dbReference type="EMBL" id="MCP9763049.1"/>
    </source>
</evidence>
<accession>A0AAE3H2Z5</accession>
<dbReference type="Gene3D" id="2.60.40.1930">
    <property type="match status" value="1"/>
</dbReference>
<dbReference type="RefSeq" id="WP_255036836.1">
    <property type="nucleotide sequence ID" value="NZ_RJUF01000019.1"/>
</dbReference>
<proteinExistence type="predicted"/>
<dbReference type="EMBL" id="RJUF01000019">
    <property type="protein sequence ID" value="MCP9763049.1"/>
    <property type="molecule type" value="Genomic_DNA"/>
</dbReference>
<dbReference type="AlphaFoldDB" id="A0AAE3H2Z5"/>
<evidence type="ECO:0008006" key="4">
    <source>
        <dbReference type="Google" id="ProtNLM"/>
    </source>
</evidence>
<gene>
    <name evidence="2" type="ORF">EGI31_08785</name>
</gene>
<keyword evidence="1" id="KW-0732">Signal</keyword>
<comment type="caution">
    <text evidence="2">The sequence shown here is derived from an EMBL/GenBank/DDBJ whole genome shotgun (WGS) entry which is preliminary data.</text>
</comment>
<reference evidence="2 3" key="1">
    <citation type="submission" date="2018-11" db="EMBL/GenBank/DDBJ databases">
        <title>Novel bacteria species description.</title>
        <authorList>
            <person name="Han J.-H."/>
        </authorList>
    </citation>
    <scope>NUCLEOTIDE SEQUENCE [LARGE SCALE GENOMIC DNA]</scope>
    <source>
        <strain evidence="2 3">KCTC23259</strain>
    </source>
</reference>
<feature type="chain" id="PRO_5041974199" description="MG2 domain-containing protein" evidence="1">
    <location>
        <begin position="20"/>
        <end position="760"/>
    </location>
</feature>
<dbReference type="Proteomes" id="UP001204144">
    <property type="component" value="Unassembled WGS sequence"/>
</dbReference>
<feature type="signal peptide" evidence="1">
    <location>
        <begin position="1"/>
        <end position="19"/>
    </location>
</feature>
<name>A0AAE3H2Z5_9BACT</name>
<protein>
    <recommendedName>
        <fullName evidence="4">MG2 domain-containing protein</fullName>
    </recommendedName>
</protein>
<evidence type="ECO:0000313" key="3">
    <source>
        <dbReference type="Proteomes" id="UP001204144"/>
    </source>
</evidence>
<keyword evidence="3" id="KW-1185">Reference proteome</keyword>
<organism evidence="2 3">
    <name type="scientific">Lacihabitans soyangensis</name>
    <dbReference type="NCBI Taxonomy" id="869394"/>
    <lineage>
        <taxon>Bacteria</taxon>
        <taxon>Pseudomonadati</taxon>
        <taxon>Bacteroidota</taxon>
        <taxon>Cytophagia</taxon>
        <taxon>Cytophagales</taxon>
        <taxon>Leadbetterellaceae</taxon>
        <taxon>Lacihabitans</taxon>
    </lineage>
</organism>